<sequence>MTEPIDYLKPDTVTIPGQNYALISVVSPSSNQKNDICGVKIRGVFETVEAANLHVKKLSVEDAIFDVYLVELYKWLPIPPDTDMIENKEYQDEVLNNIVKAHADEKIKAKEFFEQRKLDLQESKIDPIDESSESTND</sequence>
<accession>A0A6C0FCX4</accession>
<evidence type="ECO:0000313" key="1">
    <source>
        <dbReference type="EMBL" id="QHT37025.1"/>
    </source>
</evidence>
<name>A0A6C0FCX4_9ZZZZ</name>
<dbReference type="AlphaFoldDB" id="A0A6C0FCX4"/>
<proteinExistence type="predicted"/>
<dbReference type="InterPro" id="IPR043872">
    <property type="entry name" value="DUF5832"/>
</dbReference>
<organism evidence="1">
    <name type="scientific">viral metagenome</name>
    <dbReference type="NCBI Taxonomy" id="1070528"/>
    <lineage>
        <taxon>unclassified sequences</taxon>
        <taxon>metagenomes</taxon>
        <taxon>organismal metagenomes</taxon>
    </lineage>
</organism>
<dbReference type="EMBL" id="MN738789">
    <property type="protein sequence ID" value="QHT37025.1"/>
    <property type="molecule type" value="Genomic_DNA"/>
</dbReference>
<reference evidence="1" key="1">
    <citation type="journal article" date="2020" name="Nature">
        <title>Giant virus diversity and host interactions through global metagenomics.</title>
        <authorList>
            <person name="Schulz F."/>
            <person name="Roux S."/>
            <person name="Paez-Espino D."/>
            <person name="Jungbluth S."/>
            <person name="Walsh D.A."/>
            <person name="Denef V.J."/>
            <person name="McMahon K.D."/>
            <person name="Konstantinidis K.T."/>
            <person name="Eloe-Fadrosh E.A."/>
            <person name="Kyrpides N.C."/>
            <person name="Woyke T."/>
        </authorList>
    </citation>
    <scope>NUCLEOTIDE SEQUENCE</scope>
    <source>
        <strain evidence="1">GVMAG-S-ERX555967-131</strain>
    </source>
</reference>
<protein>
    <submittedName>
        <fullName evidence="1">Uncharacterized protein</fullName>
    </submittedName>
</protein>
<dbReference type="Pfam" id="PF19150">
    <property type="entry name" value="DUF5832"/>
    <property type="match status" value="1"/>
</dbReference>